<feature type="region of interest" description="Disordered" evidence="2">
    <location>
        <begin position="72"/>
        <end position="170"/>
    </location>
</feature>
<accession>A0A9W9R4P5</accession>
<feature type="region of interest" description="Disordered" evidence="2">
    <location>
        <begin position="1072"/>
        <end position="1093"/>
    </location>
</feature>
<organism evidence="3 4">
    <name type="scientific">Penicillium brevicompactum</name>
    <dbReference type="NCBI Taxonomy" id="5074"/>
    <lineage>
        <taxon>Eukaryota</taxon>
        <taxon>Fungi</taxon>
        <taxon>Dikarya</taxon>
        <taxon>Ascomycota</taxon>
        <taxon>Pezizomycotina</taxon>
        <taxon>Eurotiomycetes</taxon>
        <taxon>Eurotiomycetidae</taxon>
        <taxon>Eurotiales</taxon>
        <taxon>Aspergillaceae</taxon>
        <taxon>Penicillium</taxon>
    </lineage>
</organism>
<feature type="compositionally biased region" description="Polar residues" evidence="2">
    <location>
        <begin position="38"/>
        <end position="58"/>
    </location>
</feature>
<reference evidence="3" key="2">
    <citation type="journal article" date="2023" name="IMA Fungus">
        <title>Comparative genomic study of the Penicillium genus elucidates a diverse pangenome and 15 lateral gene transfer events.</title>
        <authorList>
            <person name="Petersen C."/>
            <person name="Sorensen T."/>
            <person name="Nielsen M.R."/>
            <person name="Sondergaard T.E."/>
            <person name="Sorensen J.L."/>
            <person name="Fitzpatrick D.A."/>
            <person name="Frisvad J.C."/>
            <person name="Nielsen K.L."/>
        </authorList>
    </citation>
    <scope>NUCLEOTIDE SEQUENCE</scope>
    <source>
        <strain evidence="3">IBT 35673</strain>
    </source>
</reference>
<evidence type="ECO:0000313" key="4">
    <source>
        <dbReference type="Proteomes" id="UP001147695"/>
    </source>
</evidence>
<feature type="region of interest" description="Disordered" evidence="2">
    <location>
        <begin position="1105"/>
        <end position="1292"/>
    </location>
</feature>
<dbReference type="PANTHER" id="PTHR45615:SF80">
    <property type="entry name" value="GRIP DOMAIN-CONTAINING PROTEIN"/>
    <property type="match status" value="1"/>
</dbReference>
<dbReference type="Proteomes" id="UP001147695">
    <property type="component" value="Unassembled WGS sequence"/>
</dbReference>
<evidence type="ECO:0000256" key="1">
    <source>
        <dbReference type="SAM" id="Coils"/>
    </source>
</evidence>
<feature type="compositionally biased region" description="Polar residues" evidence="2">
    <location>
        <begin position="1254"/>
        <end position="1264"/>
    </location>
</feature>
<proteinExistence type="predicted"/>
<name>A0A9W9R4P5_PENBR</name>
<feature type="region of interest" description="Disordered" evidence="2">
    <location>
        <begin position="187"/>
        <end position="231"/>
    </location>
</feature>
<evidence type="ECO:0000256" key="2">
    <source>
        <dbReference type="SAM" id="MobiDB-lite"/>
    </source>
</evidence>
<dbReference type="PANTHER" id="PTHR45615">
    <property type="entry name" value="MYOSIN HEAVY CHAIN, NON-MUSCLE"/>
    <property type="match status" value="1"/>
</dbReference>
<feature type="compositionally biased region" description="Basic residues" evidence="2">
    <location>
        <begin position="1268"/>
        <end position="1278"/>
    </location>
</feature>
<feature type="compositionally biased region" description="Basic and acidic residues" evidence="2">
    <location>
        <begin position="1141"/>
        <end position="1165"/>
    </location>
</feature>
<feature type="compositionally biased region" description="Polar residues" evidence="2">
    <location>
        <begin position="1187"/>
        <end position="1209"/>
    </location>
</feature>
<comment type="caution">
    <text evidence="3">The sequence shown here is derived from an EMBL/GenBank/DDBJ whole genome shotgun (WGS) entry which is preliminary data.</text>
</comment>
<feature type="coiled-coil region" evidence="1">
    <location>
        <begin position="261"/>
        <end position="306"/>
    </location>
</feature>
<dbReference type="EMBL" id="JAPZBQ010000001">
    <property type="protein sequence ID" value="KAJ5352159.1"/>
    <property type="molecule type" value="Genomic_DNA"/>
</dbReference>
<feature type="coiled-coil region" evidence="1">
    <location>
        <begin position="630"/>
        <end position="664"/>
    </location>
</feature>
<gene>
    <name evidence="3" type="ORF">N7452_001133</name>
</gene>
<feature type="compositionally biased region" description="Polar residues" evidence="2">
    <location>
        <begin position="73"/>
        <end position="82"/>
    </location>
</feature>
<keyword evidence="1" id="KW-0175">Coiled coil</keyword>
<reference evidence="3" key="1">
    <citation type="submission" date="2022-12" db="EMBL/GenBank/DDBJ databases">
        <authorList>
            <person name="Petersen C."/>
        </authorList>
    </citation>
    <scope>NUCLEOTIDE SEQUENCE</scope>
    <source>
        <strain evidence="3">IBT 35673</strain>
    </source>
</reference>
<protein>
    <submittedName>
        <fullName evidence="3">Uncharacterized protein</fullName>
    </submittedName>
</protein>
<feature type="region of interest" description="Disordered" evidence="2">
    <location>
        <begin position="28"/>
        <end position="58"/>
    </location>
</feature>
<feature type="coiled-coil region" evidence="1">
    <location>
        <begin position="716"/>
        <end position="838"/>
    </location>
</feature>
<sequence>MDGSDKTPLLERPPSSLIDVSEFSFAKPASSRKPFSLRNVSNQHPISTNPIETAPASNELLNRQVIVDLPWNRSDTPLSSRSVVKDPKPGNPVPARQSLHAQHAHQSAPTKGPASVNPDQIRIEHNEQSPVEDEDGVSVSRLQEPKEGGGHNEASGNMSSAGKPPQGVADFYKTNEVGHALSKDASATLERQHDRGSHGTTNPPPPRVPLRPVNTQRTSKRQGHHEKEAPKKQMLVVGGKKNTQLSENDLFEQLIVRIRQREESEQNATSIRRKIESENRALKEANQALQERVNKNQVQLVKASSESNGQRALLEQLKAKMTTYRGVIHELGREYDKVRAQTMDLKETAASLGHEKVEIQATLGDLKLQASKQIAMIEGQKERLASSIGSIALLKEALEHSEKKSDLLKAQLLGDKRRIGTLEAYIQKESESQARCLTVVKKEQRKMAEKIDTMCDRFKKACFEAQDSILTKLGPEVERCAASVEDLKKQCSAETINAEEFTNSVQKASSRFEYLAGQFTSDLDRTNETSNNVFQALQEGLQSIESNLGPYSSLMKQLASNESSYSSLQRHVQIIEPVLGNLGDSVKAVETTEANLIQGLQKFSQMLSEARIPAGNPVLEKEVAAKFAENTQLQLQLQQALGEKESLQMELERKVSENIQIQNDLTETTSNEQENKVKLARLEMEKTALRGEFVIHEQRIREELSTAGTRSQDEMKGMYEHKIRELEMVNARLERETHELTSQLANNQNSLDESKKLAEKSRLETNLKLQDARMQIEELERTCSGYADDAKASEAKSQMTKSSEASLHAEKKALVQQLHQLTKNSEELQTQLAQVTQSQGMKERAAFDAAEKLLRTEIELAFKDQELKLTKHSVAVVESRSAALEKNRAEADSEILSLLQRAQEAESWQMTIREGVSKVMEVPPNEPFDVTWRKVENSLQRLLAQRTTHDPFCVNALKKENAVTVDDSIDPHQLRKCDTGNDFATELSAKLSHAKENAETGEQLPHTERDVSIFGDCVDPPRDSAVDRGHITPFSSLHDRAAPEYDDLSVFNDVAELDMLMLCTPDLQGSFAPKTTVPGEESGETSKLPAISEKCTKTTRQLELMNVGKTEQSGPDPGRLGATPADQSIKPEQTAVKRKAVSFEETHAMTQSKHEKTRRLSDATDHSSGVESDSKEIKRSQKRTYSRLRQSVAQEDSPDSQTRVQSDTKALTGDLPQAPIKSTDDADSAPKPTKRSRKTGDDPQRRLSPKGLASGSSRTEGTSQAAKARARNKRRTRGKLSQLSKADRANHG</sequence>
<evidence type="ECO:0000313" key="3">
    <source>
        <dbReference type="EMBL" id="KAJ5352159.1"/>
    </source>
</evidence>